<reference evidence="3" key="1">
    <citation type="journal article" date="2011" name="Nature">
        <title>Genome sequence and analysis of the tuber crop potato.</title>
        <authorList>
            <consortium name="The Potato Genome Sequencing Consortium"/>
        </authorList>
    </citation>
    <scope>NUCLEOTIDE SEQUENCE [LARGE SCALE GENOMIC DNA]</scope>
    <source>
        <strain evidence="3">cv. DM1-3 516 R44</strain>
    </source>
</reference>
<dbReference type="InParanoid" id="M1A367"/>
<dbReference type="STRING" id="4113.M1A367"/>
<dbReference type="OMA" id="GWSAPPI"/>
<dbReference type="InterPro" id="IPR056406">
    <property type="entry name" value="THD_CWZF3/5/7"/>
</dbReference>
<dbReference type="PaxDb" id="4113-PGSC0003DMT400013673"/>
<dbReference type="EnsemblPlants" id="PGSC0003DMT400013673">
    <property type="protein sequence ID" value="PGSC0003DMT400013673"/>
    <property type="gene ID" value="PGSC0003DMG400005346"/>
</dbReference>
<proteinExistence type="predicted"/>
<sequence length="160" mass="17008">MAAAALAYKCMEVAYMRVIYSSQSDANRYRNELQTALQIFPPGESPFSSISDVDNLNNPTIVDMAASAKVVGSPQVAGTHVISAGSGSSFTQLINLAQAVNFAMEGSRKSRVAFAAVYPGPGDSQCKEGALSVKKALDFNFQDVDGLLRLVRVAMEAISH</sequence>
<dbReference type="Gramene" id="PGSC0003DMT400013673">
    <property type="protein sequence ID" value="PGSC0003DMT400013673"/>
    <property type="gene ID" value="PGSC0003DMG400005346"/>
</dbReference>
<reference evidence="2" key="2">
    <citation type="submission" date="2015-06" db="UniProtKB">
        <authorList>
            <consortium name="EnsemblPlants"/>
        </authorList>
    </citation>
    <scope>IDENTIFICATION</scope>
    <source>
        <strain evidence="2">DM1-3 516 R44</strain>
    </source>
</reference>
<dbReference type="HOGENOM" id="CLU_1655242_0_0_1"/>
<dbReference type="eggNOG" id="ENOG502QS65">
    <property type="taxonomic scope" value="Eukaryota"/>
</dbReference>
<keyword evidence="3" id="KW-1185">Reference proteome</keyword>
<name>M1A367_SOLTU</name>
<dbReference type="AlphaFoldDB" id="M1A367"/>
<protein>
    <recommendedName>
        <fullName evidence="1">CWZF3/5/7 THD domain-containing protein</fullName>
    </recommendedName>
</protein>
<evidence type="ECO:0000259" key="1">
    <source>
        <dbReference type="Pfam" id="PF24756"/>
    </source>
</evidence>
<dbReference type="PANTHER" id="PTHR46524">
    <property type="entry name" value="CW-TYPE ZINC FINGER"/>
    <property type="match status" value="1"/>
</dbReference>
<evidence type="ECO:0000313" key="2">
    <source>
        <dbReference type="EnsemblPlants" id="PGSC0003DMT400013673"/>
    </source>
</evidence>
<feature type="domain" description="CWZF3/5/7 THD" evidence="1">
    <location>
        <begin position="1"/>
        <end position="160"/>
    </location>
</feature>
<dbReference type="InterPro" id="IPR055300">
    <property type="entry name" value="CWZF3/5/7"/>
</dbReference>
<accession>M1A367</accession>
<evidence type="ECO:0000313" key="3">
    <source>
        <dbReference type="Proteomes" id="UP000011115"/>
    </source>
</evidence>
<dbReference type="PANTHER" id="PTHR46524:SF7">
    <property type="entry name" value="CW-TYPE ZINC FINGER"/>
    <property type="match status" value="1"/>
</dbReference>
<organism evidence="2 3">
    <name type="scientific">Solanum tuberosum</name>
    <name type="common">Potato</name>
    <dbReference type="NCBI Taxonomy" id="4113"/>
    <lineage>
        <taxon>Eukaryota</taxon>
        <taxon>Viridiplantae</taxon>
        <taxon>Streptophyta</taxon>
        <taxon>Embryophyta</taxon>
        <taxon>Tracheophyta</taxon>
        <taxon>Spermatophyta</taxon>
        <taxon>Magnoliopsida</taxon>
        <taxon>eudicotyledons</taxon>
        <taxon>Gunneridae</taxon>
        <taxon>Pentapetalae</taxon>
        <taxon>asterids</taxon>
        <taxon>lamiids</taxon>
        <taxon>Solanales</taxon>
        <taxon>Solanaceae</taxon>
        <taxon>Solanoideae</taxon>
        <taxon>Solaneae</taxon>
        <taxon>Solanum</taxon>
    </lineage>
</organism>
<dbReference type="ExpressionAtlas" id="M1A367">
    <property type="expression patterns" value="baseline"/>
</dbReference>
<dbReference type="Pfam" id="PF24756">
    <property type="entry name" value="THD_CWZF3-5-7"/>
    <property type="match status" value="1"/>
</dbReference>
<dbReference type="Proteomes" id="UP000011115">
    <property type="component" value="Unassembled WGS sequence"/>
</dbReference>